<protein>
    <submittedName>
        <fullName evidence="2">Uncharacterized protein</fullName>
    </submittedName>
</protein>
<gene>
    <name evidence="2" type="ORF">RED65_12229</name>
</gene>
<dbReference type="EMBL" id="AAQH01000004">
    <property type="protein sequence ID" value="EAT12837.1"/>
    <property type="molecule type" value="Genomic_DNA"/>
</dbReference>
<evidence type="ECO:0000313" key="2">
    <source>
        <dbReference type="EMBL" id="EAT12837.1"/>
    </source>
</evidence>
<name>Q1N3N7_9GAMM</name>
<feature type="signal peptide" evidence="1">
    <location>
        <begin position="1"/>
        <end position="20"/>
    </location>
</feature>
<evidence type="ECO:0000256" key="1">
    <source>
        <dbReference type="SAM" id="SignalP"/>
    </source>
</evidence>
<dbReference type="Proteomes" id="UP000004263">
    <property type="component" value="Unassembled WGS sequence"/>
</dbReference>
<reference evidence="2 3" key="1">
    <citation type="submission" date="2006-03" db="EMBL/GenBank/DDBJ databases">
        <authorList>
            <person name="Pinhassi J."/>
            <person name="Pedros-Alio C."/>
            <person name="Ferriera S."/>
            <person name="Johnson J."/>
            <person name="Kravitz S."/>
            <person name="Halpern A."/>
            <person name="Remington K."/>
            <person name="Beeson K."/>
            <person name="Tran B."/>
            <person name="Rogers Y.-H."/>
            <person name="Friedman R."/>
            <person name="Venter J.C."/>
        </authorList>
    </citation>
    <scope>NUCLEOTIDE SEQUENCE [LARGE SCALE GENOMIC DNA]</scope>
    <source>
        <strain evidence="2 3">RED65</strain>
    </source>
</reference>
<evidence type="ECO:0000313" key="3">
    <source>
        <dbReference type="Proteomes" id="UP000004263"/>
    </source>
</evidence>
<dbReference type="HOGENOM" id="CLU_2314676_0_0_6"/>
<sequence length="99" mass="11271">MKYIITILLTVFSLSSVAMTAVEGKVVFDKGRYLVADTPIVGMSLQDMRKYEERQVKIQGVERESGEIEVYKISVKTDTGYQTTYDWDIVDQTYYGPGL</sequence>
<keyword evidence="3" id="KW-1185">Reference proteome</keyword>
<organism evidence="2 3">
    <name type="scientific">Bermanella marisrubri</name>
    <dbReference type="NCBI Taxonomy" id="207949"/>
    <lineage>
        <taxon>Bacteria</taxon>
        <taxon>Pseudomonadati</taxon>
        <taxon>Pseudomonadota</taxon>
        <taxon>Gammaproteobacteria</taxon>
        <taxon>Oceanospirillales</taxon>
        <taxon>Oceanospirillaceae</taxon>
        <taxon>Bermanella</taxon>
    </lineage>
</organism>
<feature type="chain" id="PRO_5004194951" evidence="1">
    <location>
        <begin position="21"/>
        <end position="99"/>
    </location>
</feature>
<accession>Q1N3N7</accession>
<comment type="caution">
    <text evidence="2">The sequence shown here is derived from an EMBL/GenBank/DDBJ whole genome shotgun (WGS) entry which is preliminary data.</text>
</comment>
<dbReference type="AlphaFoldDB" id="Q1N3N7"/>
<proteinExistence type="predicted"/>
<keyword evidence="1" id="KW-0732">Signal</keyword>